<evidence type="ECO:0000256" key="4">
    <source>
        <dbReference type="SAM" id="Coils"/>
    </source>
</evidence>
<comment type="caution">
    <text evidence="7">The sequence shown here is derived from an EMBL/GenBank/DDBJ whole genome shotgun (WGS) entry which is preliminary data.</text>
</comment>
<feature type="compositionally biased region" description="Acidic residues" evidence="5">
    <location>
        <begin position="1"/>
        <end position="12"/>
    </location>
</feature>
<dbReference type="InterPro" id="IPR011598">
    <property type="entry name" value="bHLH_dom"/>
</dbReference>
<evidence type="ECO:0000256" key="2">
    <source>
        <dbReference type="ARBA" id="ARBA00023125"/>
    </source>
</evidence>
<keyword evidence="4" id="KW-0175">Coiled coil</keyword>
<evidence type="ECO:0000259" key="6">
    <source>
        <dbReference type="PROSITE" id="PS50888"/>
    </source>
</evidence>
<protein>
    <recommendedName>
        <fullName evidence="6">BHLH domain-containing protein</fullName>
    </recommendedName>
</protein>
<evidence type="ECO:0000313" key="7">
    <source>
        <dbReference type="EMBL" id="MFH4977995.1"/>
    </source>
</evidence>
<feature type="coiled-coil region" evidence="4">
    <location>
        <begin position="73"/>
        <end position="114"/>
    </location>
</feature>
<name>A0ABD6EEE7_9BILA</name>
<dbReference type="SMART" id="SM00353">
    <property type="entry name" value="HLH"/>
    <property type="match status" value="1"/>
</dbReference>
<keyword evidence="2" id="KW-0238">DNA-binding</keyword>
<feature type="domain" description="BHLH" evidence="6">
    <location>
        <begin position="25"/>
        <end position="76"/>
    </location>
</feature>
<dbReference type="PANTHER" id="PTHR10328:SF10">
    <property type="entry name" value="MAX-LIKE PROTEIN 1"/>
    <property type="match status" value="1"/>
</dbReference>
<gene>
    <name evidence="7" type="ORF">AB6A40_004704</name>
</gene>
<accession>A0ABD6EEE7</accession>
<organism evidence="7 8">
    <name type="scientific">Gnathostoma spinigerum</name>
    <dbReference type="NCBI Taxonomy" id="75299"/>
    <lineage>
        <taxon>Eukaryota</taxon>
        <taxon>Metazoa</taxon>
        <taxon>Ecdysozoa</taxon>
        <taxon>Nematoda</taxon>
        <taxon>Chromadorea</taxon>
        <taxon>Rhabditida</taxon>
        <taxon>Spirurina</taxon>
        <taxon>Gnathostomatomorpha</taxon>
        <taxon>Gnathostomatoidea</taxon>
        <taxon>Gnathostomatidae</taxon>
        <taxon>Gnathostoma</taxon>
    </lineage>
</organism>
<dbReference type="Pfam" id="PF00010">
    <property type="entry name" value="HLH"/>
    <property type="match status" value="1"/>
</dbReference>
<dbReference type="GO" id="GO:0003677">
    <property type="term" value="F:DNA binding"/>
    <property type="evidence" value="ECO:0007669"/>
    <property type="project" value="UniProtKB-KW"/>
</dbReference>
<evidence type="ECO:0000313" key="8">
    <source>
        <dbReference type="Proteomes" id="UP001608902"/>
    </source>
</evidence>
<proteinExistence type="inferred from homology"/>
<comment type="similarity">
    <text evidence="1">Belongs to the MAX family.</text>
</comment>
<dbReference type="Proteomes" id="UP001608902">
    <property type="component" value="Unassembled WGS sequence"/>
</dbReference>
<dbReference type="InterPro" id="IPR036638">
    <property type="entry name" value="HLH_DNA-bd_sf"/>
</dbReference>
<keyword evidence="3" id="KW-0539">Nucleus</keyword>
<evidence type="ECO:0000256" key="3">
    <source>
        <dbReference type="ARBA" id="ARBA00023242"/>
    </source>
</evidence>
<evidence type="ECO:0000256" key="1">
    <source>
        <dbReference type="ARBA" id="ARBA00007628"/>
    </source>
</evidence>
<evidence type="ECO:0000256" key="5">
    <source>
        <dbReference type="SAM" id="MobiDB-lite"/>
    </source>
</evidence>
<dbReference type="FunFam" id="4.10.280.10:FF:000019">
    <property type="entry name" value="Myc proto-oncogene protein"/>
    <property type="match status" value="1"/>
</dbReference>
<reference evidence="7 8" key="1">
    <citation type="submission" date="2024-08" db="EMBL/GenBank/DDBJ databases">
        <title>Gnathostoma spinigerum genome.</title>
        <authorList>
            <person name="Gonzalez-Bertolin B."/>
            <person name="Monzon S."/>
            <person name="Zaballos A."/>
            <person name="Jimenez P."/>
            <person name="Dekumyoy P."/>
            <person name="Varona S."/>
            <person name="Cuesta I."/>
            <person name="Sumanam S."/>
            <person name="Adisakwattana P."/>
            <person name="Gasser R.B."/>
            <person name="Hernandez-Gonzalez A."/>
            <person name="Young N.D."/>
            <person name="Perteguer M.J."/>
        </authorList>
    </citation>
    <scope>NUCLEOTIDE SEQUENCE [LARGE SCALE GENOMIC DNA]</scope>
    <source>
        <strain evidence="7">AL3</strain>
        <tissue evidence="7">Liver</tissue>
    </source>
</reference>
<dbReference type="AlphaFoldDB" id="A0ABD6EEE7"/>
<dbReference type="SUPFAM" id="SSF47459">
    <property type="entry name" value="HLH, helix-loop-helix DNA-binding domain"/>
    <property type="match status" value="1"/>
</dbReference>
<dbReference type="PROSITE" id="PS50888">
    <property type="entry name" value="BHLH"/>
    <property type="match status" value="1"/>
</dbReference>
<sequence length="154" mass="17261">MSVEGDYSDEDTSASVSPALEIRKHARAQHNALERRRRDNIKDMYAALKDAVPGMQGERASRAVVLKKAIDLLTAKKERLNQILDDNTQLRAENRALEEELARLDSELLTNESQVNGSDRNLSATAVGRTSEISVENREGLDCKRRCLQGNELR</sequence>
<dbReference type="PANTHER" id="PTHR10328">
    <property type="entry name" value="PROTEIN MAX MYC-ASSOCIATED FACTOR X"/>
    <property type="match status" value="1"/>
</dbReference>
<feature type="region of interest" description="Disordered" evidence="5">
    <location>
        <begin position="1"/>
        <end position="23"/>
    </location>
</feature>
<dbReference type="EMBL" id="JBGFUD010002778">
    <property type="protein sequence ID" value="MFH4977995.1"/>
    <property type="molecule type" value="Genomic_DNA"/>
</dbReference>
<dbReference type="Gene3D" id="4.10.280.10">
    <property type="entry name" value="Helix-loop-helix DNA-binding domain"/>
    <property type="match status" value="1"/>
</dbReference>
<keyword evidence="8" id="KW-1185">Reference proteome</keyword>